<dbReference type="KEGG" id="mgot:MgSA37_00642"/>
<organism evidence="1 2">
    <name type="scientific">Mucilaginibacter gotjawali</name>
    <dbReference type="NCBI Taxonomy" id="1550579"/>
    <lineage>
        <taxon>Bacteria</taxon>
        <taxon>Pseudomonadati</taxon>
        <taxon>Bacteroidota</taxon>
        <taxon>Sphingobacteriia</taxon>
        <taxon>Sphingobacteriales</taxon>
        <taxon>Sphingobacteriaceae</taxon>
        <taxon>Mucilaginibacter</taxon>
    </lineage>
</organism>
<evidence type="ECO:0000313" key="1">
    <source>
        <dbReference type="EMBL" id="BAU52481.1"/>
    </source>
</evidence>
<keyword evidence="2" id="KW-1185">Reference proteome</keyword>
<sequence length="61" mass="6694">MKYVSIILAILGIPLGFYLTGLGYTQPDDPLLNNILFLGGILLSGSALIYLLVRMVKHFVN</sequence>
<dbReference type="AlphaFoldDB" id="A0A110B0P0"/>
<name>A0A110B0P0_9SPHI</name>
<dbReference type="EMBL" id="AP017313">
    <property type="protein sequence ID" value="BAU52481.1"/>
    <property type="molecule type" value="Genomic_DNA"/>
</dbReference>
<accession>A0A110B0P0</accession>
<dbReference type="Proteomes" id="UP000218263">
    <property type="component" value="Chromosome"/>
</dbReference>
<proteinExistence type="predicted"/>
<reference evidence="1 2" key="1">
    <citation type="submission" date="2015-12" db="EMBL/GenBank/DDBJ databases">
        <title>Genome sequence of Mucilaginibacter gotjawali.</title>
        <authorList>
            <person name="Lee J.S."/>
            <person name="Lee K.C."/>
            <person name="Kim K.K."/>
            <person name="Lee B.W."/>
        </authorList>
    </citation>
    <scope>NUCLEOTIDE SEQUENCE [LARGE SCALE GENOMIC DNA]</scope>
    <source>
        <strain evidence="1 2">SA3-7</strain>
    </source>
</reference>
<gene>
    <name evidence="1" type="ORF">MgSA37_00642</name>
</gene>
<evidence type="ECO:0000313" key="2">
    <source>
        <dbReference type="Proteomes" id="UP000218263"/>
    </source>
</evidence>
<protein>
    <submittedName>
        <fullName evidence="1">Uncharacterized protein</fullName>
    </submittedName>
</protein>